<dbReference type="STRING" id="5762.D2V8D0"/>
<sequence length="157" mass="18176">MMGMGNLDYAHPEVKRILRHHSHDPKTFFVFEPPIDVREHEKKFIIHADVPGFHKNNISVTVTDEERGEICIKGNLVDLEEKQMKEEEQVFGKYLIQERVLVPEFERKVVLHNPSEIDWDNINASIAHGQLNIDIPKKDVPSKPPKESKIIPISEEP</sequence>
<accession>D2V8D0</accession>
<dbReference type="InterPro" id="IPR031107">
    <property type="entry name" value="Small_HSP"/>
</dbReference>
<dbReference type="CDD" id="cd06464">
    <property type="entry name" value="ACD_sHsps-like"/>
    <property type="match status" value="1"/>
</dbReference>
<dbReference type="KEGG" id="ngr:NAEGRDRAFT_47488"/>
<reference evidence="6 7" key="1">
    <citation type="journal article" date="2010" name="Cell">
        <title>The genome of Naegleria gruberi illuminates early eukaryotic versatility.</title>
        <authorList>
            <person name="Fritz-Laylin L.K."/>
            <person name="Prochnik S.E."/>
            <person name="Ginger M.L."/>
            <person name="Dacks J.B."/>
            <person name="Carpenter M.L."/>
            <person name="Field M.C."/>
            <person name="Kuo A."/>
            <person name="Paredez A."/>
            <person name="Chapman J."/>
            <person name="Pham J."/>
            <person name="Shu S."/>
            <person name="Neupane R."/>
            <person name="Cipriano M."/>
            <person name="Mancuso J."/>
            <person name="Tu H."/>
            <person name="Salamov A."/>
            <person name="Lindquist E."/>
            <person name="Shapiro H."/>
            <person name="Lucas S."/>
            <person name="Grigoriev I.V."/>
            <person name="Cande W.Z."/>
            <person name="Fulton C."/>
            <person name="Rokhsar D.S."/>
            <person name="Dawson S.C."/>
        </authorList>
    </citation>
    <scope>NUCLEOTIDE SEQUENCE [LARGE SCALE GENOMIC DNA]</scope>
    <source>
        <strain evidence="6 7">NEG-M</strain>
    </source>
</reference>
<evidence type="ECO:0000259" key="5">
    <source>
        <dbReference type="PROSITE" id="PS01031"/>
    </source>
</evidence>
<protein>
    <submittedName>
        <fullName evidence="6">Predicted protein</fullName>
    </submittedName>
</protein>
<dbReference type="OrthoDB" id="1431247at2759"/>
<dbReference type="SUPFAM" id="SSF49764">
    <property type="entry name" value="HSP20-like chaperones"/>
    <property type="match status" value="1"/>
</dbReference>
<gene>
    <name evidence="6" type="ORF">NAEGRDRAFT_47488</name>
</gene>
<dbReference type="RefSeq" id="XP_002679766.1">
    <property type="nucleotide sequence ID" value="XM_002679720.1"/>
</dbReference>
<dbReference type="PANTHER" id="PTHR11527">
    <property type="entry name" value="HEAT-SHOCK PROTEIN 20 FAMILY MEMBER"/>
    <property type="match status" value="1"/>
</dbReference>
<dbReference type="InParanoid" id="D2V8D0"/>
<dbReference type="AlphaFoldDB" id="D2V8D0"/>
<evidence type="ECO:0000256" key="1">
    <source>
        <dbReference type="ARBA" id="ARBA00023016"/>
    </source>
</evidence>
<dbReference type="Gene3D" id="2.60.40.790">
    <property type="match status" value="1"/>
</dbReference>
<evidence type="ECO:0000256" key="2">
    <source>
        <dbReference type="PROSITE-ProRule" id="PRU00285"/>
    </source>
</evidence>
<dbReference type="EMBL" id="GG738856">
    <property type="protein sequence ID" value="EFC47022.1"/>
    <property type="molecule type" value="Genomic_DNA"/>
</dbReference>
<evidence type="ECO:0000256" key="3">
    <source>
        <dbReference type="RuleBase" id="RU003616"/>
    </source>
</evidence>
<evidence type="ECO:0000313" key="7">
    <source>
        <dbReference type="Proteomes" id="UP000006671"/>
    </source>
</evidence>
<name>D2V8D0_NAEGR</name>
<comment type="similarity">
    <text evidence="2 3">Belongs to the small heat shock protein (HSP20) family.</text>
</comment>
<organism evidence="7">
    <name type="scientific">Naegleria gruberi</name>
    <name type="common">Amoeba</name>
    <dbReference type="NCBI Taxonomy" id="5762"/>
    <lineage>
        <taxon>Eukaryota</taxon>
        <taxon>Discoba</taxon>
        <taxon>Heterolobosea</taxon>
        <taxon>Tetramitia</taxon>
        <taxon>Eutetramitia</taxon>
        <taxon>Vahlkampfiidae</taxon>
        <taxon>Naegleria</taxon>
    </lineage>
</organism>
<dbReference type="Proteomes" id="UP000006671">
    <property type="component" value="Unassembled WGS sequence"/>
</dbReference>
<proteinExistence type="inferred from homology"/>
<dbReference type="Pfam" id="PF00011">
    <property type="entry name" value="HSP20"/>
    <property type="match status" value="1"/>
</dbReference>
<dbReference type="InterPro" id="IPR002068">
    <property type="entry name" value="A-crystallin/Hsp20_dom"/>
</dbReference>
<keyword evidence="7" id="KW-1185">Reference proteome</keyword>
<dbReference type="InterPro" id="IPR008978">
    <property type="entry name" value="HSP20-like_chaperone"/>
</dbReference>
<evidence type="ECO:0000256" key="4">
    <source>
        <dbReference type="SAM" id="MobiDB-lite"/>
    </source>
</evidence>
<dbReference type="VEuPathDB" id="AmoebaDB:NAEGRDRAFT_47488"/>
<evidence type="ECO:0000313" key="6">
    <source>
        <dbReference type="EMBL" id="EFC47022.1"/>
    </source>
</evidence>
<keyword evidence="1" id="KW-0346">Stress response</keyword>
<feature type="compositionally biased region" description="Basic and acidic residues" evidence="4">
    <location>
        <begin position="135"/>
        <end position="149"/>
    </location>
</feature>
<feature type="domain" description="SHSP" evidence="5">
    <location>
        <begin position="26"/>
        <end position="156"/>
    </location>
</feature>
<feature type="region of interest" description="Disordered" evidence="4">
    <location>
        <begin position="135"/>
        <end position="157"/>
    </location>
</feature>
<dbReference type="PROSITE" id="PS01031">
    <property type="entry name" value="SHSP"/>
    <property type="match status" value="1"/>
</dbReference>
<dbReference type="OMA" id="PGFHKNN"/>
<dbReference type="GeneID" id="8861200"/>